<dbReference type="FunFam" id="3.40.30.10:FF:000157">
    <property type="entry name" value="DOT5p Nuclear thiol peroxidase"/>
    <property type="match status" value="1"/>
</dbReference>
<dbReference type="GO" id="GO:0045454">
    <property type="term" value="P:cell redox homeostasis"/>
    <property type="evidence" value="ECO:0007669"/>
    <property type="project" value="TreeGrafter"/>
</dbReference>
<evidence type="ECO:0000256" key="5">
    <source>
        <dbReference type="ARBA" id="ARBA00022862"/>
    </source>
</evidence>
<dbReference type="Pfam" id="PF00578">
    <property type="entry name" value="AhpC-TSA"/>
    <property type="match status" value="1"/>
</dbReference>
<organism evidence="16 17">
    <name type="scientific">Aspergillus glaucus CBS 516.65</name>
    <dbReference type="NCBI Taxonomy" id="1160497"/>
    <lineage>
        <taxon>Eukaryota</taxon>
        <taxon>Fungi</taxon>
        <taxon>Dikarya</taxon>
        <taxon>Ascomycota</taxon>
        <taxon>Pezizomycotina</taxon>
        <taxon>Eurotiomycetes</taxon>
        <taxon>Eurotiomycetidae</taxon>
        <taxon>Eurotiales</taxon>
        <taxon>Aspergillaceae</taxon>
        <taxon>Aspergillus</taxon>
        <taxon>Aspergillus subgen. Aspergillus</taxon>
    </lineage>
</organism>
<dbReference type="PANTHER" id="PTHR42801:SF23">
    <property type="entry name" value="PEROXIREDOXIN DOT5"/>
    <property type="match status" value="1"/>
</dbReference>
<evidence type="ECO:0000256" key="8">
    <source>
        <dbReference type="ARBA" id="ARBA00023242"/>
    </source>
</evidence>
<keyword evidence="17" id="KW-1185">Reference proteome</keyword>
<comment type="catalytic activity">
    <reaction evidence="12">
        <text>a hydroperoxide + [thioredoxin]-dithiol = an alcohol + [thioredoxin]-disulfide + H2O</text>
        <dbReference type="Rhea" id="RHEA:62620"/>
        <dbReference type="Rhea" id="RHEA-COMP:10698"/>
        <dbReference type="Rhea" id="RHEA-COMP:10700"/>
        <dbReference type="ChEBI" id="CHEBI:15377"/>
        <dbReference type="ChEBI" id="CHEBI:29950"/>
        <dbReference type="ChEBI" id="CHEBI:30879"/>
        <dbReference type="ChEBI" id="CHEBI:35924"/>
        <dbReference type="ChEBI" id="CHEBI:50058"/>
        <dbReference type="EC" id="1.11.1.24"/>
    </reaction>
</comment>
<evidence type="ECO:0000256" key="11">
    <source>
        <dbReference type="ARBA" id="ARBA00038489"/>
    </source>
</evidence>
<evidence type="ECO:0000256" key="7">
    <source>
        <dbReference type="ARBA" id="ARBA00023157"/>
    </source>
</evidence>
<evidence type="ECO:0000313" key="17">
    <source>
        <dbReference type="Proteomes" id="UP000184300"/>
    </source>
</evidence>
<evidence type="ECO:0000256" key="2">
    <source>
        <dbReference type="ARBA" id="ARBA00011245"/>
    </source>
</evidence>
<dbReference type="Gene3D" id="3.40.30.10">
    <property type="entry name" value="Glutaredoxin"/>
    <property type="match status" value="1"/>
</dbReference>
<feature type="domain" description="Thioredoxin" evidence="15">
    <location>
        <begin position="44"/>
        <end position="203"/>
    </location>
</feature>
<keyword evidence="8" id="KW-0539">Nucleus</keyword>
<evidence type="ECO:0000256" key="6">
    <source>
        <dbReference type="ARBA" id="ARBA00023002"/>
    </source>
</evidence>
<dbReference type="Proteomes" id="UP000184300">
    <property type="component" value="Unassembled WGS sequence"/>
</dbReference>
<dbReference type="OrthoDB" id="338622at2759"/>
<sequence length="219" mass="23260">MVELRKRKAPIQPNITETKGKRGKKEETSSSDRQTRKTNDATNADSLAGVPNVGDTIALDGFGGEIETNDGTKTNLKELVATSKSGVVLFTYPKASTPGCTKQACLFRDKYNHLTSTGLSIYGLSADSPRANTTFKSKQTLPYPLLCDTSATLISAIGSKKVPKGTVRGVFSVDKQGKVLLRQAGGPDATVDAVQKLVPAEQVEGTPKTDAEAQGKDED</sequence>
<feature type="region of interest" description="Disordered" evidence="14">
    <location>
        <begin position="197"/>
        <end position="219"/>
    </location>
</feature>
<feature type="compositionally biased region" description="Basic and acidic residues" evidence="14">
    <location>
        <begin position="207"/>
        <end position="219"/>
    </location>
</feature>
<keyword evidence="7" id="KW-1015">Disulfide bond</keyword>
<dbReference type="EMBL" id="KV878891">
    <property type="protein sequence ID" value="OJJ87272.1"/>
    <property type="molecule type" value="Genomic_DNA"/>
</dbReference>
<dbReference type="RefSeq" id="XP_022403961.1">
    <property type="nucleotide sequence ID" value="XM_022545885.1"/>
</dbReference>
<dbReference type="SUPFAM" id="SSF52833">
    <property type="entry name" value="Thioredoxin-like"/>
    <property type="match status" value="1"/>
</dbReference>
<evidence type="ECO:0000259" key="15">
    <source>
        <dbReference type="PROSITE" id="PS51352"/>
    </source>
</evidence>
<keyword evidence="4" id="KW-0575">Peroxidase</keyword>
<dbReference type="STRING" id="1160497.A0A1L9VTQ3"/>
<dbReference type="AlphaFoldDB" id="A0A1L9VTQ3"/>
<dbReference type="InterPro" id="IPR036249">
    <property type="entry name" value="Thioredoxin-like_sf"/>
</dbReference>
<evidence type="ECO:0000256" key="3">
    <source>
        <dbReference type="ARBA" id="ARBA00013017"/>
    </source>
</evidence>
<evidence type="ECO:0000313" key="16">
    <source>
        <dbReference type="EMBL" id="OJJ87272.1"/>
    </source>
</evidence>
<evidence type="ECO:0000256" key="1">
    <source>
        <dbReference type="ARBA" id="ARBA00004123"/>
    </source>
</evidence>
<protein>
    <recommendedName>
        <fullName evidence="3">thioredoxin-dependent peroxiredoxin</fullName>
        <ecNumber evidence="3">1.11.1.24</ecNumber>
    </recommendedName>
    <alternativeName>
        <fullName evidence="13">Nuclear thiol peroxidase</fullName>
    </alternativeName>
    <alternativeName>
        <fullName evidence="10">Thioredoxin peroxidase</fullName>
    </alternativeName>
</protein>
<evidence type="ECO:0000256" key="12">
    <source>
        <dbReference type="ARBA" id="ARBA00049091"/>
    </source>
</evidence>
<dbReference type="GeneID" id="34462146"/>
<dbReference type="PROSITE" id="PS51352">
    <property type="entry name" value="THIOREDOXIN_2"/>
    <property type="match status" value="1"/>
</dbReference>
<dbReference type="CDD" id="cd03017">
    <property type="entry name" value="PRX_BCP"/>
    <property type="match status" value="1"/>
</dbReference>
<name>A0A1L9VTQ3_ASPGL</name>
<dbReference type="InterPro" id="IPR050924">
    <property type="entry name" value="Peroxiredoxin_BCP/PrxQ"/>
</dbReference>
<dbReference type="EC" id="1.11.1.24" evidence="3"/>
<dbReference type="InterPro" id="IPR013766">
    <property type="entry name" value="Thioredoxin_domain"/>
</dbReference>
<accession>A0A1L9VTQ3</accession>
<evidence type="ECO:0000256" key="14">
    <source>
        <dbReference type="SAM" id="MobiDB-lite"/>
    </source>
</evidence>
<keyword evidence="5" id="KW-0049">Antioxidant</keyword>
<keyword evidence="9" id="KW-0676">Redox-active center</keyword>
<comment type="subunit">
    <text evidence="2">Monomer.</text>
</comment>
<dbReference type="GO" id="GO:0008379">
    <property type="term" value="F:thioredoxin peroxidase activity"/>
    <property type="evidence" value="ECO:0007669"/>
    <property type="project" value="TreeGrafter"/>
</dbReference>
<dbReference type="InterPro" id="IPR000866">
    <property type="entry name" value="AhpC/TSA"/>
</dbReference>
<evidence type="ECO:0000256" key="9">
    <source>
        <dbReference type="ARBA" id="ARBA00023284"/>
    </source>
</evidence>
<dbReference type="GO" id="GO:0005634">
    <property type="term" value="C:nucleus"/>
    <property type="evidence" value="ECO:0007669"/>
    <property type="project" value="UniProtKB-SubCell"/>
</dbReference>
<dbReference type="GO" id="GO:0005737">
    <property type="term" value="C:cytoplasm"/>
    <property type="evidence" value="ECO:0007669"/>
    <property type="project" value="TreeGrafter"/>
</dbReference>
<evidence type="ECO:0000256" key="10">
    <source>
        <dbReference type="ARBA" id="ARBA00032824"/>
    </source>
</evidence>
<keyword evidence="6" id="KW-0560">Oxidoreductase</keyword>
<evidence type="ECO:0000256" key="4">
    <source>
        <dbReference type="ARBA" id="ARBA00022559"/>
    </source>
</evidence>
<gene>
    <name evidence="16" type="ORF">ASPGLDRAFT_43795</name>
</gene>
<evidence type="ECO:0000256" key="13">
    <source>
        <dbReference type="ARBA" id="ARBA00077538"/>
    </source>
</evidence>
<proteinExistence type="inferred from homology"/>
<dbReference type="VEuPathDB" id="FungiDB:ASPGLDRAFT_43795"/>
<dbReference type="GO" id="GO:0034599">
    <property type="term" value="P:cellular response to oxidative stress"/>
    <property type="evidence" value="ECO:0007669"/>
    <property type="project" value="UniProtKB-ARBA"/>
</dbReference>
<feature type="region of interest" description="Disordered" evidence="14">
    <location>
        <begin position="1"/>
        <end position="50"/>
    </location>
</feature>
<reference evidence="17" key="1">
    <citation type="journal article" date="2017" name="Genome Biol.">
        <title>Comparative genomics reveals high biological diversity and specific adaptations in the industrially and medically important fungal genus Aspergillus.</title>
        <authorList>
            <person name="de Vries R.P."/>
            <person name="Riley R."/>
            <person name="Wiebenga A."/>
            <person name="Aguilar-Osorio G."/>
            <person name="Amillis S."/>
            <person name="Uchima C.A."/>
            <person name="Anderluh G."/>
            <person name="Asadollahi M."/>
            <person name="Askin M."/>
            <person name="Barry K."/>
            <person name="Battaglia E."/>
            <person name="Bayram O."/>
            <person name="Benocci T."/>
            <person name="Braus-Stromeyer S.A."/>
            <person name="Caldana C."/>
            <person name="Canovas D."/>
            <person name="Cerqueira G.C."/>
            <person name="Chen F."/>
            <person name="Chen W."/>
            <person name="Choi C."/>
            <person name="Clum A."/>
            <person name="Dos Santos R.A."/>
            <person name="Damasio A.R."/>
            <person name="Diallinas G."/>
            <person name="Emri T."/>
            <person name="Fekete E."/>
            <person name="Flipphi M."/>
            <person name="Freyberg S."/>
            <person name="Gallo A."/>
            <person name="Gournas C."/>
            <person name="Habgood R."/>
            <person name="Hainaut M."/>
            <person name="Harispe M.L."/>
            <person name="Henrissat B."/>
            <person name="Hilden K.S."/>
            <person name="Hope R."/>
            <person name="Hossain A."/>
            <person name="Karabika E."/>
            <person name="Karaffa L."/>
            <person name="Karanyi Z."/>
            <person name="Krasevec N."/>
            <person name="Kuo A."/>
            <person name="Kusch H."/>
            <person name="LaButti K."/>
            <person name="Lagendijk E.L."/>
            <person name="Lapidus A."/>
            <person name="Levasseur A."/>
            <person name="Lindquist E."/>
            <person name="Lipzen A."/>
            <person name="Logrieco A.F."/>
            <person name="MacCabe A."/>
            <person name="Maekelae M.R."/>
            <person name="Malavazi I."/>
            <person name="Melin P."/>
            <person name="Meyer V."/>
            <person name="Mielnichuk N."/>
            <person name="Miskei M."/>
            <person name="Molnar A.P."/>
            <person name="Mule G."/>
            <person name="Ngan C.Y."/>
            <person name="Orejas M."/>
            <person name="Orosz E."/>
            <person name="Ouedraogo J.P."/>
            <person name="Overkamp K.M."/>
            <person name="Park H.-S."/>
            <person name="Perrone G."/>
            <person name="Piumi F."/>
            <person name="Punt P.J."/>
            <person name="Ram A.F."/>
            <person name="Ramon A."/>
            <person name="Rauscher S."/>
            <person name="Record E."/>
            <person name="Riano-Pachon D.M."/>
            <person name="Robert V."/>
            <person name="Roehrig J."/>
            <person name="Ruller R."/>
            <person name="Salamov A."/>
            <person name="Salih N.S."/>
            <person name="Samson R.A."/>
            <person name="Sandor E."/>
            <person name="Sanguinetti M."/>
            <person name="Schuetze T."/>
            <person name="Sepcic K."/>
            <person name="Shelest E."/>
            <person name="Sherlock G."/>
            <person name="Sophianopoulou V."/>
            <person name="Squina F.M."/>
            <person name="Sun H."/>
            <person name="Susca A."/>
            <person name="Todd R.B."/>
            <person name="Tsang A."/>
            <person name="Unkles S.E."/>
            <person name="van de Wiele N."/>
            <person name="van Rossen-Uffink D."/>
            <person name="Oliveira J.V."/>
            <person name="Vesth T.C."/>
            <person name="Visser J."/>
            <person name="Yu J.-H."/>
            <person name="Zhou M."/>
            <person name="Andersen M.R."/>
            <person name="Archer D.B."/>
            <person name="Baker S.E."/>
            <person name="Benoit I."/>
            <person name="Brakhage A.A."/>
            <person name="Braus G.H."/>
            <person name="Fischer R."/>
            <person name="Frisvad J.C."/>
            <person name="Goldman G.H."/>
            <person name="Houbraken J."/>
            <person name="Oakley B."/>
            <person name="Pocsi I."/>
            <person name="Scazzocchio C."/>
            <person name="Seiboth B."/>
            <person name="vanKuyk P.A."/>
            <person name="Wortman J."/>
            <person name="Dyer P.S."/>
            <person name="Grigoriev I.V."/>
        </authorList>
    </citation>
    <scope>NUCLEOTIDE SEQUENCE [LARGE SCALE GENOMIC DNA]</scope>
    <source>
        <strain evidence="17">CBS 516.65</strain>
    </source>
</reference>
<feature type="compositionally biased region" description="Basic and acidic residues" evidence="14">
    <location>
        <begin position="18"/>
        <end position="39"/>
    </location>
</feature>
<comment type="similarity">
    <text evidence="11">Belongs to the peroxiredoxin family. BCP/PrxQ subfamily.</text>
</comment>
<comment type="subcellular location">
    <subcellularLocation>
        <location evidence="1">Nucleus</location>
    </subcellularLocation>
</comment>
<dbReference type="PANTHER" id="PTHR42801">
    <property type="entry name" value="THIOREDOXIN-DEPENDENT PEROXIDE REDUCTASE"/>
    <property type="match status" value="1"/>
</dbReference>